<reference evidence="1 2" key="1">
    <citation type="submission" date="2019-03" db="EMBL/GenBank/DDBJ databases">
        <title>Single cell metagenomics reveals metabolic interactions within the superorganism composed of flagellate Streblomastix strix and complex community of Bacteroidetes bacteria on its surface.</title>
        <authorList>
            <person name="Treitli S.C."/>
            <person name="Kolisko M."/>
            <person name="Husnik F."/>
            <person name="Keeling P."/>
            <person name="Hampl V."/>
        </authorList>
    </citation>
    <scope>NUCLEOTIDE SEQUENCE [LARGE SCALE GENOMIC DNA]</scope>
    <source>
        <strain evidence="1">ST1C</strain>
    </source>
</reference>
<feature type="non-terminal residue" evidence="1">
    <location>
        <position position="197"/>
    </location>
</feature>
<dbReference type="Proteomes" id="UP000324800">
    <property type="component" value="Unassembled WGS sequence"/>
</dbReference>
<sequence length="197" mass="21251">MLSTRAVFDGNYLELIIYGPFQQIQQNILYVLDASVPTNAITYSPAFGLASWGQLLNKYPLNQSPNQPPLGNIPVVAYDAVSAILSPQTINYRSEPLDAKKLFRSIYELKSNFVIAFGTGGSNTSVWSPIGTSCGNSPIVYVMLMYAEAAPAKPAVPVSASIVIVTFPSVTNLKLETCGAEPTKTISFAQNQHFGNP</sequence>
<protein>
    <submittedName>
        <fullName evidence="1">Uncharacterized protein</fullName>
    </submittedName>
</protein>
<evidence type="ECO:0000313" key="1">
    <source>
        <dbReference type="EMBL" id="KAA6364750.1"/>
    </source>
</evidence>
<dbReference type="AlphaFoldDB" id="A0A5J4U3R0"/>
<accession>A0A5J4U3R0</accession>
<proteinExistence type="predicted"/>
<evidence type="ECO:0000313" key="2">
    <source>
        <dbReference type="Proteomes" id="UP000324800"/>
    </source>
</evidence>
<dbReference type="EMBL" id="SNRW01021262">
    <property type="protein sequence ID" value="KAA6364750.1"/>
    <property type="molecule type" value="Genomic_DNA"/>
</dbReference>
<name>A0A5J4U3R0_9EUKA</name>
<organism evidence="1 2">
    <name type="scientific">Streblomastix strix</name>
    <dbReference type="NCBI Taxonomy" id="222440"/>
    <lineage>
        <taxon>Eukaryota</taxon>
        <taxon>Metamonada</taxon>
        <taxon>Preaxostyla</taxon>
        <taxon>Oxymonadida</taxon>
        <taxon>Streblomastigidae</taxon>
        <taxon>Streblomastix</taxon>
    </lineage>
</organism>
<gene>
    <name evidence="1" type="ORF">EZS28_039724</name>
</gene>
<comment type="caution">
    <text evidence="1">The sequence shown here is derived from an EMBL/GenBank/DDBJ whole genome shotgun (WGS) entry which is preliminary data.</text>
</comment>